<comment type="caution">
    <text evidence="3">The sequence shown here is derived from an EMBL/GenBank/DDBJ whole genome shotgun (WGS) entry which is preliminary data.</text>
</comment>
<keyword evidence="4" id="KW-1185">Reference proteome</keyword>
<dbReference type="GO" id="GO:0005737">
    <property type="term" value="C:cytoplasm"/>
    <property type="evidence" value="ECO:0007669"/>
    <property type="project" value="TreeGrafter"/>
</dbReference>
<dbReference type="GO" id="GO:0004553">
    <property type="term" value="F:hydrolase activity, hydrolyzing O-glycosyl compounds"/>
    <property type="evidence" value="ECO:0007669"/>
    <property type="project" value="InterPro"/>
</dbReference>
<dbReference type="FunFam" id="2.60.40.10:FF:000250">
    <property type="entry name" value="1,4-alpha-glucan-branching enzyme, chloroplastic/amyloplastic"/>
    <property type="match status" value="1"/>
</dbReference>
<feature type="region of interest" description="Disordered" evidence="1">
    <location>
        <begin position="112"/>
        <end position="132"/>
    </location>
</feature>
<organism evidence="3 4">
    <name type="scientific">Lithospermum erythrorhizon</name>
    <name type="common">Purple gromwell</name>
    <name type="synonym">Lithospermum officinale var. erythrorhizon</name>
    <dbReference type="NCBI Taxonomy" id="34254"/>
    <lineage>
        <taxon>Eukaryota</taxon>
        <taxon>Viridiplantae</taxon>
        <taxon>Streptophyta</taxon>
        <taxon>Embryophyta</taxon>
        <taxon>Tracheophyta</taxon>
        <taxon>Spermatophyta</taxon>
        <taxon>Magnoliopsida</taxon>
        <taxon>eudicotyledons</taxon>
        <taxon>Gunneridae</taxon>
        <taxon>Pentapetalae</taxon>
        <taxon>asterids</taxon>
        <taxon>lamiids</taxon>
        <taxon>Boraginales</taxon>
        <taxon>Boraginaceae</taxon>
        <taxon>Boraginoideae</taxon>
        <taxon>Lithospermeae</taxon>
        <taxon>Lithospermum</taxon>
    </lineage>
</organism>
<accession>A0AAV3QBS7</accession>
<name>A0AAV3QBS7_LITER</name>
<gene>
    <name evidence="3" type="ORF">LIER_39088</name>
</gene>
<proteinExistence type="predicted"/>
<dbReference type="InterPro" id="IPR013783">
    <property type="entry name" value="Ig-like_fold"/>
</dbReference>
<evidence type="ECO:0000313" key="3">
    <source>
        <dbReference type="EMBL" id="GAA0160696.1"/>
    </source>
</evidence>
<dbReference type="SUPFAM" id="SSF81296">
    <property type="entry name" value="E set domains"/>
    <property type="match status" value="1"/>
</dbReference>
<dbReference type="CDD" id="cd02854">
    <property type="entry name" value="E_set_GBE_euk_N"/>
    <property type="match status" value="1"/>
</dbReference>
<sequence>MYSISGLRLPTIPSVEKIGGRWSYLHTHRKIKNISISRKIFARKPLNDSESRAFATSEKVLVPGVQSDGSSSSTEQLEIAKTVSEEFQVSPDTDISIMEPVIGIGVEDLIEPRSSNKKSDREQKSVSSLPLDEDACGKEAETSFKADKSIAIESDIVMKRIIPPPGNGQKIYEIDPMLSSYRSHLDYRYQEYKRIREAIDQNEGGLEMFSRGYEKLGFTRSASGITYREWAPGAKWAALIGDFNNWNPNADVMTRNEFGVWEIFLPNNADGSPAIPHGSRVKVYLQIICTYAFDFFLSEYEYWVVLSLA</sequence>
<protein>
    <submittedName>
        <fullName evidence="3">Amylase</fullName>
    </submittedName>
</protein>
<dbReference type="GO" id="GO:0005982">
    <property type="term" value="P:starch metabolic process"/>
    <property type="evidence" value="ECO:0007669"/>
    <property type="project" value="TreeGrafter"/>
</dbReference>
<dbReference type="InterPro" id="IPR004193">
    <property type="entry name" value="Glyco_hydro_13_N"/>
</dbReference>
<dbReference type="AlphaFoldDB" id="A0AAV3QBS7"/>
<dbReference type="GO" id="GO:0003844">
    <property type="term" value="F:1,4-alpha-glucan branching enzyme activity"/>
    <property type="evidence" value="ECO:0007669"/>
    <property type="project" value="TreeGrafter"/>
</dbReference>
<reference evidence="3 4" key="1">
    <citation type="submission" date="2024-01" db="EMBL/GenBank/DDBJ databases">
        <title>The complete chloroplast genome sequence of Lithospermum erythrorhizon: insights into the phylogenetic relationship among Boraginaceae species and the maternal lineages of purple gromwells.</title>
        <authorList>
            <person name="Okada T."/>
            <person name="Watanabe K."/>
        </authorList>
    </citation>
    <scope>NUCLEOTIDE SEQUENCE [LARGE SCALE GENOMIC DNA]</scope>
</reference>
<evidence type="ECO:0000313" key="4">
    <source>
        <dbReference type="Proteomes" id="UP001454036"/>
    </source>
</evidence>
<evidence type="ECO:0000256" key="1">
    <source>
        <dbReference type="SAM" id="MobiDB-lite"/>
    </source>
</evidence>
<dbReference type="PANTHER" id="PTHR43651:SF3">
    <property type="entry name" value="1,4-ALPHA-GLUCAN-BRANCHING ENZYME"/>
    <property type="match status" value="1"/>
</dbReference>
<dbReference type="Proteomes" id="UP001454036">
    <property type="component" value="Unassembled WGS sequence"/>
</dbReference>
<dbReference type="Pfam" id="PF02922">
    <property type="entry name" value="CBM_48"/>
    <property type="match status" value="1"/>
</dbReference>
<dbReference type="PANTHER" id="PTHR43651">
    <property type="entry name" value="1,4-ALPHA-GLUCAN-BRANCHING ENZYME"/>
    <property type="match status" value="1"/>
</dbReference>
<dbReference type="InterPro" id="IPR014756">
    <property type="entry name" value="Ig_E-set"/>
</dbReference>
<dbReference type="Gene3D" id="2.60.40.10">
    <property type="entry name" value="Immunoglobulins"/>
    <property type="match status" value="1"/>
</dbReference>
<feature type="domain" description="Glycoside hydrolase family 13 N-terminal" evidence="2">
    <location>
        <begin position="215"/>
        <end position="283"/>
    </location>
</feature>
<dbReference type="Gene3D" id="3.20.20.80">
    <property type="entry name" value="Glycosidases"/>
    <property type="match status" value="1"/>
</dbReference>
<dbReference type="EMBL" id="BAABME010020534">
    <property type="protein sequence ID" value="GAA0160696.1"/>
    <property type="molecule type" value="Genomic_DNA"/>
</dbReference>
<evidence type="ECO:0000259" key="2">
    <source>
        <dbReference type="Pfam" id="PF02922"/>
    </source>
</evidence>